<proteinExistence type="predicted"/>
<organism evidence="3 4">
    <name type="scientific">Rasamsonia emersonii (strain ATCC 16479 / CBS 393.64 / IMI 116815)</name>
    <dbReference type="NCBI Taxonomy" id="1408163"/>
    <lineage>
        <taxon>Eukaryota</taxon>
        <taxon>Fungi</taxon>
        <taxon>Dikarya</taxon>
        <taxon>Ascomycota</taxon>
        <taxon>Pezizomycotina</taxon>
        <taxon>Eurotiomycetes</taxon>
        <taxon>Eurotiomycetidae</taxon>
        <taxon>Eurotiales</taxon>
        <taxon>Trichocomaceae</taxon>
        <taxon>Rasamsonia</taxon>
    </lineage>
</organism>
<feature type="region of interest" description="Disordered" evidence="1">
    <location>
        <begin position="1"/>
        <end position="20"/>
    </location>
</feature>
<feature type="compositionally biased region" description="Basic and acidic residues" evidence="1">
    <location>
        <begin position="1"/>
        <end position="13"/>
    </location>
</feature>
<feature type="transmembrane region" description="Helical" evidence="2">
    <location>
        <begin position="39"/>
        <end position="58"/>
    </location>
</feature>
<dbReference type="RefSeq" id="XP_013323993.1">
    <property type="nucleotide sequence ID" value="XM_013468539.1"/>
</dbReference>
<feature type="non-terminal residue" evidence="3">
    <location>
        <position position="136"/>
    </location>
</feature>
<reference evidence="3 4" key="1">
    <citation type="submission" date="2015-04" db="EMBL/GenBank/DDBJ databases">
        <authorList>
            <person name="Heijne W.H."/>
            <person name="Fedorova N.D."/>
            <person name="Nierman W.C."/>
            <person name="Vollebregt A.W."/>
            <person name="Zhao Z."/>
            <person name="Wu L."/>
            <person name="Kumar M."/>
            <person name="Stam H."/>
            <person name="van den Berg M.A."/>
            <person name="Pel H.J."/>
        </authorList>
    </citation>
    <scope>NUCLEOTIDE SEQUENCE [LARGE SCALE GENOMIC DNA]</scope>
    <source>
        <strain evidence="3 4">CBS 393.64</strain>
    </source>
</reference>
<dbReference type="AlphaFoldDB" id="A0A0F4YHM0"/>
<gene>
    <name evidence="3" type="ORF">T310_8767</name>
</gene>
<accession>A0A0F4YHM0</accession>
<dbReference type="GeneID" id="25320933"/>
<name>A0A0F4YHM0_RASE3</name>
<feature type="non-terminal residue" evidence="3">
    <location>
        <position position="1"/>
    </location>
</feature>
<keyword evidence="2" id="KW-0812">Transmembrane</keyword>
<protein>
    <submittedName>
        <fullName evidence="3">Uncharacterized protein</fullName>
    </submittedName>
</protein>
<keyword evidence="4" id="KW-1185">Reference proteome</keyword>
<sequence>REKLNSTKDHADISPRTQGSSPFVSDNNIRLLHRITSEVILALDLWTLTILIALWAPINISVACMQYGVPRTESCSMTACQNRQIRCQALGTRHIVQLSWLILLHELRLVHSNYCQTPLPPISSRHVNQLLSQALS</sequence>
<dbReference type="EMBL" id="LASV01000661">
    <property type="protein sequence ID" value="KKA17381.1"/>
    <property type="molecule type" value="Genomic_DNA"/>
</dbReference>
<evidence type="ECO:0000313" key="4">
    <source>
        <dbReference type="Proteomes" id="UP000053958"/>
    </source>
</evidence>
<comment type="caution">
    <text evidence="3">The sequence shown here is derived from an EMBL/GenBank/DDBJ whole genome shotgun (WGS) entry which is preliminary data.</text>
</comment>
<keyword evidence="2" id="KW-0472">Membrane</keyword>
<evidence type="ECO:0000313" key="3">
    <source>
        <dbReference type="EMBL" id="KKA17381.1"/>
    </source>
</evidence>
<evidence type="ECO:0000256" key="1">
    <source>
        <dbReference type="SAM" id="MobiDB-lite"/>
    </source>
</evidence>
<dbReference type="Proteomes" id="UP000053958">
    <property type="component" value="Unassembled WGS sequence"/>
</dbReference>
<evidence type="ECO:0000256" key="2">
    <source>
        <dbReference type="SAM" id="Phobius"/>
    </source>
</evidence>
<keyword evidence="2" id="KW-1133">Transmembrane helix</keyword>